<comment type="caution">
    <text evidence="1">The sequence shown here is derived from an EMBL/GenBank/DDBJ whole genome shotgun (WGS) entry which is preliminary data.</text>
</comment>
<organism evidence="1 2">
    <name type="scientific">Spartinivicinus marinus</name>
    <dbReference type="NCBI Taxonomy" id="2994442"/>
    <lineage>
        <taxon>Bacteria</taxon>
        <taxon>Pseudomonadati</taxon>
        <taxon>Pseudomonadota</taxon>
        <taxon>Gammaproteobacteria</taxon>
        <taxon>Oceanospirillales</taxon>
        <taxon>Zooshikellaceae</taxon>
        <taxon>Spartinivicinus</taxon>
    </lineage>
</organism>
<dbReference type="EMBL" id="JACCKB010000022">
    <property type="protein sequence ID" value="NYZ67232.1"/>
    <property type="molecule type" value="Genomic_DNA"/>
</dbReference>
<dbReference type="RefSeq" id="WP_180569255.1">
    <property type="nucleotide sequence ID" value="NZ_JACCKB010000022.1"/>
</dbReference>
<accession>A0A853I6G3</accession>
<sequence>MLEKTFLDELSKLKGKECWGIVGGAGTGSIISLNIGEKYLRNNPLKNTFLSDLVRRYESEYGFMLHCPWRIDHDNYVLCGSYHSNELDGPYQEVFSQVIGNKITNIICEPPAFDLKLCFENLVSINIYCTNTGIDYDECYSFKSPIGWFEVGYNGRLSFEEFDKLPH</sequence>
<dbReference type="Proteomes" id="UP000569732">
    <property type="component" value="Unassembled WGS sequence"/>
</dbReference>
<proteinExistence type="predicted"/>
<evidence type="ECO:0000313" key="1">
    <source>
        <dbReference type="EMBL" id="NYZ67232.1"/>
    </source>
</evidence>
<protein>
    <submittedName>
        <fullName evidence="1">Uncharacterized protein</fullName>
    </submittedName>
</protein>
<keyword evidence="2" id="KW-1185">Reference proteome</keyword>
<dbReference type="AlphaFoldDB" id="A0A853I6G3"/>
<reference evidence="1 2" key="1">
    <citation type="submission" date="2020-07" db="EMBL/GenBank/DDBJ databases">
        <title>Endozoicomonas sp. nov., isolated from sediment.</title>
        <authorList>
            <person name="Gu T."/>
        </authorList>
    </citation>
    <scope>NUCLEOTIDE SEQUENCE [LARGE SCALE GENOMIC DNA]</scope>
    <source>
        <strain evidence="1 2">SM1973</strain>
    </source>
</reference>
<evidence type="ECO:0000313" key="2">
    <source>
        <dbReference type="Proteomes" id="UP000569732"/>
    </source>
</evidence>
<gene>
    <name evidence="1" type="ORF">H0A36_14535</name>
</gene>
<name>A0A853I6G3_9GAMM</name>